<keyword evidence="4" id="KW-1185">Reference proteome</keyword>
<keyword evidence="2" id="KW-0862">Zinc</keyword>
<reference evidence="3 4" key="1">
    <citation type="submission" date="2016-02" db="EMBL/GenBank/DDBJ databases">
        <title>Genome sequence of Tissierella creatinophila DSM 6911.</title>
        <authorList>
            <person name="Poehlein A."/>
            <person name="Daniel R."/>
        </authorList>
    </citation>
    <scope>NUCLEOTIDE SEQUENCE [LARGE SCALE GENOMIC DNA]</scope>
    <source>
        <strain evidence="3 4">DSM 6911</strain>
    </source>
</reference>
<feature type="binding site" evidence="2">
    <location>
        <position position="105"/>
    </location>
    <ligand>
        <name>Zn(2+)</name>
        <dbReference type="ChEBI" id="CHEBI:29105"/>
        <label>2</label>
    </ligand>
</feature>
<dbReference type="Pfam" id="PF04951">
    <property type="entry name" value="Peptidase_M55"/>
    <property type="match status" value="1"/>
</dbReference>
<evidence type="ECO:0000256" key="1">
    <source>
        <dbReference type="PIRSR" id="PIRSR015853-1"/>
    </source>
</evidence>
<evidence type="ECO:0000256" key="2">
    <source>
        <dbReference type="PIRSR" id="PIRSR015853-2"/>
    </source>
</evidence>
<keyword evidence="3" id="KW-0031">Aminopeptidase</keyword>
<dbReference type="OrthoDB" id="9785420at2"/>
<dbReference type="GO" id="GO:0004177">
    <property type="term" value="F:aminopeptidase activity"/>
    <property type="evidence" value="ECO:0007669"/>
    <property type="project" value="UniProtKB-KW"/>
</dbReference>
<dbReference type="SUPFAM" id="SSF63992">
    <property type="entry name" value="Dipeptide transport protein"/>
    <property type="match status" value="1"/>
</dbReference>
<dbReference type="InterPro" id="IPR036177">
    <property type="entry name" value="Peptidase_M55_sf"/>
</dbReference>
<dbReference type="PIRSF" id="PIRSF015853">
    <property type="entry name" value="Pep_DppA"/>
    <property type="match status" value="1"/>
</dbReference>
<feature type="binding site" evidence="2">
    <location>
        <position position="8"/>
    </location>
    <ligand>
        <name>Zn(2+)</name>
        <dbReference type="ChEBI" id="CHEBI:29105"/>
        <label>2</label>
    </ligand>
</feature>
<feature type="binding site" evidence="2">
    <location>
        <position position="60"/>
    </location>
    <ligand>
        <name>Zn(2+)</name>
        <dbReference type="ChEBI" id="CHEBI:29105"/>
        <label>2</label>
    </ligand>
</feature>
<protein>
    <submittedName>
        <fullName evidence="3">D-aminopeptidase</fullName>
        <ecNumber evidence="3">3.4.11.-</ecNumber>
    </submittedName>
</protein>
<comment type="caution">
    <text evidence="3">The sequence shown here is derived from an EMBL/GenBank/DDBJ whole genome shotgun (WGS) entry which is preliminary data.</text>
</comment>
<dbReference type="Gene3D" id="3.30.1360.130">
    <property type="entry name" value="Dipeptide transport protein"/>
    <property type="match status" value="1"/>
</dbReference>
<name>A0A1U7M614_TISCR</name>
<dbReference type="RefSeq" id="WP_075726602.1">
    <property type="nucleotide sequence ID" value="NZ_LTDM01000022.1"/>
</dbReference>
<dbReference type="AlphaFoldDB" id="A0A1U7M614"/>
<feature type="binding site" evidence="2">
    <location>
        <position position="8"/>
    </location>
    <ligand>
        <name>Zn(2+)</name>
        <dbReference type="ChEBI" id="CHEBI:29105"/>
        <label>1</label>
    </ligand>
</feature>
<accession>A0A1U7M614</accession>
<dbReference type="InterPro" id="IPR007035">
    <property type="entry name" value="Peptidase_M55"/>
</dbReference>
<feature type="binding site" evidence="2">
    <location>
        <position position="135"/>
    </location>
    <ligand>
        <name>Zn(2+)</name>
        <dbReference type="ChEBI" id="CHEBI:29105"/>
        <label>2</label>
    </ligand>
</feature>
<evidence type="ECO:0000313" key="3">
    <source>
        <dbReference type="EMBL" id="OLS02659.1"/>
    </source>
</evidence>
<dbReference type="EC" id="3.4.11.-" evidence="3"/>
<dbReference type="Gene3D" id="3.40.50.10780">
    <property type="entry name" value="Dipeptide transport protein"/>
    <property type="match status" value="1"/>
</dbReference>
<feature type="binding site" evidence="2">
    <location>
        <position position="10"/>
    </location>
    <ligand>
        <name>Zn(2+)</name>
        <dbReference type="ChEBI" id="CHEBI:29105"/>
        <label>1</label>
    </ligand>
</feature>
<dbReference type="Proteomes" id="UP000186112">
    <property type="component" value="Unassembled WGS sequence"/>
</dbReference>
<dbReference type="EMBL" id="LTDM01000022">
    <property type="protein sequence ID" value="OLS02659.1"/>
    <property type="molecule type" value="Genomic_DNA"/>
</dbReference>
<evidence type="ECO:0000313" key="4">
    <source>
        <dbReference type="Proteomes" id="UP000186112"/>
    </source>
</evidence>
<dbReference type="InterPro" id="IPR027476">
    <property type="entry name" value="DppA_N"/>
</dbReference>
<feature type="active site" description="Nucleophile" evidence="1">
    <location>
        <position position="117"/>
    </location>
</feature>
<keyword evidence="3" id="KW-0378">Hydrolase</keyword>
<keyword evidence="3" id="KW-0645">Protease</keyword>
<dbReference type="CDD" id="cd08770">
    <property type="entry name" value="DAP_dppA_3"/>
    <property type="match status" value="1"/>
</dbReference>
<dbReference type="GO" id="GO:0046872">
    <property type="term" value="F:metal ion binding"/>
    <property type="evidence" value="ECO:0007669"/>
    <property type="project" value="UniProtKB-KW"/>
</dbReference>
<gene>
    <name evidence="3" type="primary">dppA_2</name>
    <name evidence="3" type="ORF">TICRE_14600</name>
</gene>
<proteinExistence type="predicted"/>
<sequence>MKIFISADIEGVVGSTFKEECRKGDPEYAQFADQMTLEVVAACEGAIEAGATEVIVKDGHGLANNIDVFKMPKGVKLIRGKSGHPYNMMYGLDESFHAVIFIGYHSGAGNPGSPLSHTSTGSTNYIKLNGMYTTEFLINSYTAENNRVPVVFLSGDREICNEAKKINPNITTVATKECYGGCTVNLSKEEALGRIKSGVKDALTGDVSKCHIEVPEEFEEIISFKDHVHAFKMKFYPGMEKIDDHTIKLVTKDYMDIITANTFVL</sequence>
<keyword evidence="2" id="KW-0479">Metal-binding</keyword>
<organism evidence="3 4">
    <name type="scientific">Tissierella creatinophila DSM 6911</name>
    <dbReference type="NCBI Taxonomy" id="1123403"/>
    <lineage>
        <taxon>Bacteria</taxon>
        <taxon>Bacillati</taxon>
        <taxon>Bacillota</taxon>
        <taxon>Tissierellia</taxon>
        <taxon>Tissierellales</taxon>
        <taxon>Tissierellaceae</taxon>
        <taxon>Tissierella</taxon>
    </lineage>
</organism>